<evidence type="ECO:0000256" key="3">
    <source>
        <dbReference type="ARBA" id="ARBA00023163"/>
    </source>
</evidence>
<proteinExistence type="predicted"/>
<dbReference type="OrthoDB" id="9810375at2"/>
<dbReference type="PANTHER" id="PTHR44688">
    <property type="entry name" value="DNA-BINDING TRANSCRIPTIONAL ACTIVATOR DEVR_DOSR"/>
    <property type="match status" value="1"/>
</dbReference>
<evidence type="ECO:0000259" key="4">
    <source>
        <dbReference type="PROSITE" id="PS50043"/>
    </source>
</evidence>
<dbReference type="Proteomes" id="UP000050471">
    <property type="component" value="Unassembled WGS sequence"/>
</dbReference>
<comment type="caution">
    <text evidence="5">The sequence shown here is derived from an EMBL/GenBank/DDBJ whole genome shotgun (WGS) entry which is preliminary data.</text>
</comment>
<dbReference type="GO" id="GO:0006355">
    <property type="term" value="P:regulation of DNA-templated transcription"/>
    <property type="evidence" value="ECO:0007669"/>
    <property type="project" value="InterPro"/>
</dbReference>
<keyword evidence="2" id="KW-0238">DNA-binding</keyword>
<keyword evidence="1" id="KW-0805">Transcription regulation</keyword>
<reference evidence="5 6" key="1">
    <citation type="submission" date="2015-09" db="EMBL/GenBank/DDBJ databases">
        <title>Draft genome sequence of Aliiroseovarius crassostreae CV919-312TSm, the causative agent of Roseovarius Oyster Disease (formerly Juvenile Oyster Disease).</title>
        <authorList>
            <person name="Kessner L."/>
            <person name="Spinard E."/>
            <person name="Nelson D."/>
        </authorList>
    </citation>
    <scope>NUCLEOTIDE SEQUENCE [LARGE SCALE GENOMIC DNA]</scope>
    <source>
        <strain evidence="5 6">CV919-312</strain>
    </source>
</reference>
<name>A0A0P7KEC5_9RHOB</name>
<dbReference type="PROSITE" id="PS00622">
    <property type="entry name" value="HTH_LUXR_1"/>
    <property type="match status" value="1"/>
</dbReference>
<dbReference type="STRING" id="154981.AKJ29_04165"/>
<accession>A0A0P7KEC5</accession>
<evidence type="ECO:0000256" key="1">
    <source>
        <dbReference type="ARBA" id="ARBA00023015"/>
    </source>
</evidence>
<dbReference type="EMBL" id="LKBA01000024">
    <property type="protein sequence ID" value="KPN61800.1"/>
    <property type="molecule type" value="Genomic_DNA"/>
</dbReference>
<dbReference type="PANTHER" id="PTHR44688:SF16">
    <property type="entry name" value="DNA-BINDING TRANSCRIPTIONAL ACTIVATOR DEVR_DOSR"/>
    <property type="match status" value="1"/>
</dbReference>
<feature type="domain" description="HTH luxR-type" evidence="4">
    <location>
        <begin position="171"/>
        <end position="236"/>
    </location>
</feature>
<dbReference type="GO" id="GO:0003677">
    <property type="term" value="F:DNA binding"/>
    <property type="evidence" value="ECO:0007669"/>
    <property type="project" value="UniProtKB-KW"/>
</dbReference>
<keyword evidence="3" id="KW-0804">Transcription</keyword>
<protein>
    <recommendedName>
        <fullName evidence="4">HTH luxR-type domain-containing protein</fullName>
    </recommendedName>
</protein>
<dbReference type="CDD" id="cd06170">
    <property type="entry name" value="LuxR_C_like"/>
    <property type="match status" value="1"/>
</dbReference>
<dbReference type="Pfam" id="PF00196">
    <property type="entry name" value="GerE"/>
    <property type="match status" value="1"/>
</dbReference>
<sequence>MFRGENSAFASKDYVSEEATQPSVAFVGSSLSFSDQIIRIANIEFEGVAFKRYDTIADFRTSKAAQGNLIAVIVEEALAGQLGDLLEMFQEPEATCQVVLGYRDAKLAVSVFQKLSGQGDQCEVSYLPMGLQFDIWLSVLRLLLCGGKFIPVEMVADMSGGPEDSLRIAHADAGLSELTEREREVLALVSEGKPNKTIATELDLSEHTIKLHIHHVINKLGVRNRTEAAILFLGGGRAA</sequence>
<dbReference type="PRINTS" id="PR00038">
    <property type="entry name" value="HTHLUXR"/>
</dbReference>
<evidence type="ECO:0000256" key="2">
    <source>
        <dbReference type="ARBA" id="ARBA00023125"/>
    </source>
</evidence>
<evidence type="ECO:0000313" key="6">
    <source>
        <dbReference type="Proteomes" id="UP000050471"/>
    </source>
</evidence>
<dbReference type="InterPro" id="IPR016032">
    <property type="entry name" value="Sig_transdc_resp-reg_C-effctor"/>
</dbReference>
<dbReference type="SMART" id="SM00421">
    <property type="entry name" value="HTH_LUXR"/>
    <property type="match status" value="1"/>
</dbReference>
<organism evidence="5 6">
    <name type="scientific">Aliiroseovarius crassostreae</name>
    <dbReference type="NCBI Taxonomy" id="154981"/>
    <lineage>
        <taxon>Bacteria</taxon>
        <taxon>Pseudomonadati</taxon>
        <taxon>Pseudomonadota</taxon>
        <taxon>Alphaproteobacteria</taxon>
        <taxon>Rhodobacterales</taxon>
        <taxon>Paracoccaceae</taxon>
        <taxon>Aliiroseovarius</taxon>
    </lineage>
</organism>
<dbReference type="SUPFAM" id="SSF46894">
    <property type="entry name" value="C-terminal effector domain of the bipartite response regulators"/>
    <property type="match status" value="1"/>
</dbReference>
<keyword evidence="6" id="KW-1185">Reference proteome</keyword>
<dbReference type="RefSeq" id="WP_055192835.1">
    <property type="nucleotide sequence ID" value="NZ_FPBS01000003.1"/>
</dbReference>
<dbReference type="InterPro" id="IPR000792">
    <property type="entry name" value="Tscrpt_reg_LuxR_C"/>
</dbReference>
<dbReference type="InterPro" id="IPR036388">
    <property type="entry name" value="WH-like_DNA-bd_sf"/>
</dbReference>
<dbReference type="PROSITE" id="PS50043">
    <property type="entry name" value="HTH_LUXR_2"/>
    <property type="match status" value="1"/>
</dbReference>
<evidence type="ECO:0000313" key="5">
    <source>
        <dbReference type="EMBL" id="KPN61800.1"/>
    </source>
</evidence>
<dbReference type="Gene3D" id="1.10.10.10">
    <property type="entry name" value="Winged helix-like DNA-binding domain superfamily/Winged helix DNA-binding domain"/>
    <property type="match status" value="1"/>
</dbReference>
<dbReference type="AlphaFoldDB" id="A0A0P7KEC5"/>
<gene>
    <name evidence="5" type="ORF">AKJ29_04165</name>
</gene>